<organism evidence="1 2">
    <name type="scientific">Aristaeella hokkaidonensis</name>
    <dbReference type="NCBI Taxonomy" id="3046382"/>
    <lineage>
        <taxon>Bacteria</taxon>
        <taxon>Bacillati</taxon>
        <taxon>Bacillota</taxon>
        <taxon>Clostridia</taxon>
        <taxon>Eubacteriales</taxon>
        <taxon>Aristaeellaceae</taxon>
        <taxon>Aristaeella</taxon>
    </lineage>
</organism>
<keyword evidence="2" id="KW-1185">Reference proteome</keyword>
<protein>
    <submittedName>
        <fullName evidence="1">C39 family peptidase</fullName>
    </submittedName>
</protein>
<sequence length="251" mass="28581">MKRTFLFFLILVLCVTCAVFSSSAENRTILPPGGYPTAQDDEGADAYNGALDHTDSRYYTIVDYFWLEPEDDLRILPQFRTYQQTTEYTCGAASALMVLYRFGEETYDEMALAEAMKTDPEKGTTVEGMAEFFTGLGWDVDYHADTEYRFEDIETWRAYLTGQLDAGIPVMVDWEDWAGHWQVIVGLDGCGTEDPYDDVLILADPYDITDHCQDGFYIFPFGRFFDMWREGPCAAKDEPYVQPFVVAKPAA</sequence>
<proteinExistence type="predicted"/>
<dbReference type="EMBL" id="CP068393">
    <property type="protein sequence ID" value="QUC66451.1"/>
    <property type="molecule type" value="Genomic_DNA"/>
</dbReference>
<dbReference type="Proteomes" id="UP000682782">
    <property type="component" value="Chromosome"/>
</dbReference>
<accession>A0AC61N4E7</accession>
<evidence type="ECO:0000313" key="2">
    <source>
        <dbReference type="Proteomes" id="UP000682782"/>
    </source>
</evidence>
<gene>
    <name evidence="1" type="ORF">JYE49_11345</name>
</gene>
<reference evidence="1" key="1">
    <citation type="submission" date="2021-01" db="EMBL/GenBank/DDBJ databases">
        <title>Complete genome sequence of Clostridiales bacterium R-7.</title>
        <authorList>
            <person name="Mahoney-Kurpe S.C."/>
            <person name="Palevich N."/>
            <person name="Koike S."/>
            <person name="Moon C.D."/>
            <person name="Attwood G.T."/>
        </authorList>
    </citation>
    <scope>NUCLEOTIDE SEQUENCE</scope>
    <source>
        <strain evidence="1">R-7</strain>
    </source>
</reference>
<evidence type="ECO:0000313" key="1">
    <source>
        <dbReference type="EMBL" id="QUC66451.1"/>
    </source>
</evidence>
<name>A0AC61N4E7_9FIRM</name>